<gene>
    <name evidence="2" type="ORF">E2562_022893</name>
</gene>
<reference evidence="2 3" key="1">
    <citation type="submission" date="2019-11" db="EMBL/GenBank/DDBJ databases">
        <title>Whole genome sequence of Oryza granulata.</title>
        <authorList>
            <person name="Li W."/>
        </authorList>
    </citation>
    <scope>NUCLEOTIDE SEQUENCE [LARGE SCALE GENOMIC DNA]</scope>
    <source>
        <strain evidence="3">cv. Menghai</strain>
        <tissue evidence="2">Leaf</tissue>
    </source>
</reference>
<accession>A0A6G1D5C0</accession>
<evidence type="ECO:0000256" key="1">
    <source>
        <dbReference type="SAM" id="MobiDB-lite"/>
    </source>
</evidence>
<keyword evidence="3" id="KW-1185">Reference proteome</keyword>
<dbReference type="AlphaFoldDB" id="A0A6G1D5C0"/>
<name>A0A6G1D5C0_9ORYZ</name>
<proteinExistence type="predicted"/>
<dbReference type="Proteomes" id="UP000479710">
    <property type="component" value="Unassembled WGS sequence"/>
</dbReference>
<sequence length="91" mass="9245">MSVQHRLARDDDVAVRSYEVIPDPSPCSATRGHAAADLVPVATVVGSCAEELADGHVAAADLSPTITATEIPSNGSASPATEVAPPNKMLP</sequence>
<feature type="compositionally biased region" description="Polar residues" evidence="1">
    <location>
        <begin position="68"/>
        <end position="79"/>
    </location>
</feature>
<protein>
    <submittedName>
        <fullName evidence="2">Uncharacterized protein</fullName>
    </submittedName>
</protein>
<evidence type="ECO:0000313" key="2">
    <source>
        <dbReference type="EMBL" id="KAF0908035.1"/>
    </source>
</evidence>
<organism evidence="2 3">
    <name type="scientific">Oryza meyeriana var. granulata</name>
    <dbReference type="NCBI Taxonomy" id="110450"/>
    <lineage>
        <taxon>Eukaryota</taxon>
        <taxon>Viridiplantae</taxon>
        <taxon>Streptophyta</taxon>
        <taxon>Embryophyta</taxon>
        <taxon>Tracheophyta</taxon>
        <taxon>Spermatophyta</taxon>
        <taxon>Magnoliopsida</taxon>
        <taxon>Liliopsida</taxon>
        <taxon>Poales</taxon>
        <taxon>Poaceae</taxon>
        <taxon>BOP clade</taxon>
        <taxon>Oryzoideae</taxon>
        <taxon>Oryzeae</taxon>
        <taxon>Oryzinae</taxon>
        <taxon>Oryza</taxon>
        <taxon>Oryza meyeriana</taxon>
    </lineage>
</organism>
<comment type="caution">
    <text evidence="2">The sequence shown here is derived from an EMBL/GenBank/DDBJ whole genome shotgun (WGS) entry which is preliminary data.</text>
</comment>
<dbReference type="EMBL" id="SPHZ02000007">
    <property type="protein sequence ID" value="KAF0908035.1"/>
    <property type="molecule type" value="Genomic_DNA"/>
</dbReference>
<evidence type="ECO:0000313" key="3">
    <source>
        <dbReference type="Proteomes" id="UP000479710"/>
    </source>
</evidence>
<feature type="region of interest" description="Disordered" evidence="1">
    <location>
        <begin position="68"/>
        <end position="91"/>
    </location>
</feature>